<sequence>MALLAGSASVASAGDYNDEPGIVIVNENENTNTNSNDNDNTATATADVEVDLVDEADAAPA</sequence>
<dbReference type="EMBL" id="POUC01000033">
    <property type="protein sequence ID" value="PNG22817.1"/>
    <property type="molecule type" value="Genomic_DNA"/>
</dbReference>
<reference evidence="2 3" key="1">
    <citation type="submission" date="2018-01" db="EMBL/GenBank/DDBJ databases">
        <title>Draft genome sequence of Streptomyces sp. 13K301.</title>
        <authorList>
            <person name="Sahin N."/>
            <person name="Saygin H."/>
            <person name="Ay H."/>
        </authorList>
    </citation>
    <scope>NUCLEOTIDE SEQUENCE [LARGE SCALE GENOMIC DNA]</scope>
    <source>
        <strain evidence="2 3">13K301</strain>
    </source>
</reference>
<evidence type="ECO:0000313" key="3">
    <source>
        <dbReference type="Proteomes" id="UP000235943"/>
    </source>
</evidence>
<organism evidence="2 3">
    <name type="scientific">Streptomyces cahuitamycinicus</name>
    <dbReference type="NCBI Taxonomy" id="2070367"/>
    <lineage>
        <taxon>Bacteria</taxon>
        <taxon>Bacillati</taxon>
        <taxon>Actinomycetota</taxon>
        <taxon>Actinomycetes</taxon>
        <taxon>Kitasatosporales</taxon>
        <taxon>Streptomycetaceae</taxon>
        <taxon>Streptomyces</taxon>
    </lineage>
</organism>
<keyword evidence="3" id="KW-1185">Reference proteome</keyword>
<dbReference type="Proteomes" id="UP000235943">
    <property type="component" value="Unassembled WGS sequence"/>
</dbReference>
<feature type="region of interest" description="Disordered" evidence="1">
    <location>
        <begin position="1"/>
        <end position="61"/>
    </location>
</feature>
<evidence type="ECO:0000256" key="1">
    <source>
        <dbReference type="SAM" id="MobiDB-lite"/>
    </source>
</evidence>
<name>A0A2N8TUY8_9ACTN</name>
<feature type="non-terminal residue" evidence="2">
    <location>
        <position position="61"/>
    </location>
</feature>
<accession>A0A2N8TUY8</accession>
<feature type="compositionally biased region" description="Low complexity" evidence="1">
    <location>
        <begin position="25"/>
        <end position="47"/>
    </location>
</feature>
<comment type="caution">
    <text evidence="2">The sequence shown here is derived from an EMBL/GenBank/DDBJ whole genome shotgun (WGS) entry which is preliminary data.</text>
</comment>
<feature type="compositionally biased region" description="Acidic residues" evidence="1">
    <location>
        <begin position="48"/>
        <end position="61"/>
    </location>
</feature>
<feature type="compositionally biased region" description="Low complexity" evidence="1">
    <location>
        <begin position="1"/>
        <end position="14"/>
    </location>
</feature>
<gene>
    <name evidence="2" type="ORF">C1J00_07200</name>
</gene>
<protein>
    <submittedName>
        <fullName evidence="2">Uncharacterized protein</fullName>
    </submittedName>
</protein>
<dbReference type="AlphaFoldDB" id="A0A2N8TUY8"/>
<proteinExistence type="predicted"/>
<evidence type="ECO:0000313" key="2">
    <source>
        <dbReference type="EMBL" id="PNG22817.1"/>
    </source>
</evidence>